<sequence length="599" mass="68122">MIRQNTLAIARQFLPSLRRRSVTTSSWVCDSCRSYSTRRAKTIDPASPARTRFAPSPTGFLHLGSLRTALFNYLLAKRTGGQFLLRIEDTDQKRTVEGAEQALFEILRWAGLQWDEGPEVGGPYGPYRQSERSRIHKAHAETLLATGHAYRCFCSTDRLRALAEHRRALGLTSEYDRTCASIPADESLSRELAGEPHVIRLRVPDIYEPYTDAIYGRIKPGKTTIRHGEAAFEDPILIKQDGLPTYHLANVVDDHMMNITHVIRGMEWMPSTPKHIFMYSAFGWTPPTFCHVGLLQDVEGKKLSKRTGDVHVAEYRAKGYLPEALLNFVALMGWNNRSTSDLLPLEALVENFSLRDLTKGNTKVNFSKLDFLQRAYVESYATSLSKPDFIPSIISSLQTALATTFPQVPEILRSPEYLSLVLDSDLKNYITPTRFIKQHDYFFLPSADFDCAEAVRFREKLTGEDVLRGKEAVQVILTAIKKRENKEVQWDESFLDTVLEVNWPDDKEAHKIVNRNLRYALAGGKSGPGIHKIMMILGEEEVEKRLKGVRWYARGGLVDEKGRVVMTWKEPKEEEEGEDEEEEEKEIEELVRKGKEAGL</sequence>
<gene>
    <name evidence="15" type="primary">MSE1</name>
    <name evidence="15" type="ORF">TWF694_002531</name>
</gene>
<dbReference type="GO" id="GO:0008270">
    <property type="term" value="F:zinc ion binding"/>
    <property type="evidence" value="ECO:0007669"/>
    <property type="project" value="InterPro"/>
</dbReference>
<dbReference type="NCBIfam" id="TIGR00464">
    <property type="entry name" value="gltX_bact"/>
    <property type="match status" value="1"/>
</dbReference>
<evidence type="ECO:0000256" key="10">
    <source>
        <dbReference type="ARBA" id="ARBA00072917"/>
    </source>
</evidence>
<evidence type="ECO:0000256" key="1">
    <source>
        <dbReference type="ARBA" id="ARBA00004173"/>
    </source>
</evidence>
<dbReference type="Gene3D" id="3.40.50.620">
    <property type="entry name" value="HUPs"/>
    <property type="match status" value="1"/>
</dbReference>
<dbReference type="InterPro" id="IPR020751">
    <property type="entry name" value="aa-tRNA-synth_I_codon-bd_sub2"/>
</dbReference>
<evidence type="ECO:0000256" key="4">
    <source>
        <dbReference type="ARBA" id="ARBA00022598"/>
    </source>
</evidence>
<dbReference type="InterPro" id="IPR004527">
    <property type="entry name" value="Glu-tRNA-ligase_bac/mito"/>
</dbReference>
<dbReference type="InterPro" id="IPR045462">
    <property type="entry name" value="aa-tRNA-synth_I_cd-bd"/>
</dbReference>
<keyword evidence="16" id="KW-1185">Reference proteome</keyword>
<dbReference type="Gene3D" id="1.10.10.350">
    <property type="match status" value="1"/>
</dbReference>
<evidence type="ECO:0000256" key="11">
    <source>
        <dbReference type="RuleBase" id="RU363037"/>
    </source>
</evidence>
<comment type="caution">
    <text evidence="15">The sequence shown here is derived from an EMBL/GenBank/DDBJ whole genome shotgun (WGS) entry which is preliminary data.</text>
</comment>
<evidence type="ECO:0000256" key="8">
    <source>
        <dbReference type="ARBA" id="ARBA00023146"/>
    </source>
</evidence>
<dbReference type="GO" id="GO:0005524">
    <property type="term" value="F:ATP binding"/>
    <property type="evidence" value="ECO:0007669"/>
    <property type="project" value="UniProtKB-KW"/>
</dbReference>
<dbReference type="FunFam" id="3.40.50.620:FF:000045">
    <property type="entry name" value="Glutamate--tRNA ligase, mitochondrial"/>
    <property type="match status" value="1"/>
</dbReference>
<dbReference type="CDD" id="cd00808">
    <property type="entry name" value="GluRS_core"/>
    <property type="match status" value="1"/>
</dbReference>
<dbReference type="InterPro" id="IPR049940">
    <property type="entry name" value="GluQ/Sye"/>
</dbReference>
<evidence type="ECO:0000256" key="7">
    <source>
        <dbReference type="ARBA" id="ARBA00022917"/>
    </source>
</evidence>
<dbReference type="InterPro" id="IPR008925">
    <property type="entry name" value="aa_tRNA-synth_I_cd-bd_sf"/>
</dbReference>
<evidence type="ECO:0000256" key="5">
    <source>
        <dbReference type="ARBA" id="ARBA00022741"/>
    </source>
</evidence>
<organism evidence="15 16">
    <name type="scientific">Orbilia ellipsospora</name>
    <dbReference type="NCBI Taxonomy" id="2528407"/>
    <lineage>
        <taxon>Eukaryota</taxon>
        <taxon>Fungi</taxon>
        <taxon>Dikarya</taxon>
        <taxon>Ascomycota</taxon>
        <taxon>Pezizomycotina</taxon>
        <taxon>Orbiliomycetes</taxon>
        <taxon>Orbiliales</taxon>
        <taxon>Orbiliaceae</taxon>
        <taxon>Orbilia</taxon>
    </lineage>
</organism>
<evidence type="ECO:0000259" key="14">
    <source>
        <dbReference type="Pfam" id="PF19269"/>
    </source>
</evidence>
<protein>
    <recommendedName>
        <fullName evidence="10">Glutamate--tRNA ligase, mitochondrial</fullName>
        <ecNumber evidence="3">6.1.1.17</ecNumber>
    </recommendedName>
    <alternativeName>
        <fullName evidence="9">Glutamyl-tRNA synthetase</fullName>
    </alternativeName>
</protein>
<dbReference type="EMBL" id="JAVHJO010000011">
    <property type="protein sequence ID" value="KAK6533594.1"/>
    <property type="molecule type" value="Genomic_DNA"/>
</dbReference>
<comment type="similarity">
    <text evidence="2">Belongs to the class-I aminoacyl-tRNA synthetase family. Glutamate--tRNA ligase type 1 subfamily.</text>
</comment>
<feature type="compositionally biased region" description="Basic and acidic residues" evidence="12">
    <location>
        <begin position="588"/>
        <end position="599"/>
    </location>
</feature>
<dbReference type="InterPro" id="IPR020058">
    <property type="entry name" value="Glu/Gln-tRNA-synth_Ib_cat-dom"/>
</dbReference>
<evidence type="ECO:0000256" key="2">
    <source>
        <dbReference type="ARBA" id="ARBA00007894"/>
    </source>
</evidence>
<accession>A0AAV9X2B2</accession>
<dbReference type="PANTHER" id="PTHR43311">
    <property type="entry name" value="GLUTAMATE--TRNA LIGASE"/>
    <property type="match status" value="1"/>
</dbReference>
<dbReference type="AlphaFoldDB" id="A0AAV9X2B2"/>
<dbReference type="Pfam" id="PF00749">
    <property type="entry name" value="tRNA-synt_1c"/>
    <property type="match status" value="1"/>
</dbReference>
<comment type="subcellular location">
    <subcellularLocation>
        <location evidence="1">Mitochondrion</location>
    </subcellularLocation>
</comment>
<dbReference type="Proteomes" id="UP001365542">
    <property type="component" value="Unassembled WGS sequence"/>
</dbReference>
<keyword evidence="7 11" id="KW-0648">Protein biosynthesis</keyword>
<feature type="compositionally biased region" description="Acidic residues" evidence="12">
    <location>
        <begin position="573"/>
        <end position="587"/>
    </location>
</feature>
<dbReference type="EC" id="6.1.1.17" evidence="3"/>
<dbReference type="InterPro" id="IPR033910">
    <property type="entry name" value="GluRS_core"/>
</dbReference>
<evidence type="ECO:0000256" key="12">
    <source>
        <dbReference type="SAM" id="MobiDB-lite"/>
    </source>
</evidence>
<evidence type="ECO:0000259" key="13">
    <source>
        <dbReference type="Pfam" id="PF00749"/>
    </source>
</evidence>
<proteinExistence type="inferred from homology"/>
<feature type="domain" description="Glutamyl/glutaminyl-tRNA synthetase class Ib catalytic" evidence="13">
    <location>
        <begin position="50"/>
        <end position="370"/>
    </location>
</feature>
<dbReference type="SUPFAM" id="SSF52374">
    <property type="entry name" value="Nucleotidylyl transferase"/>
    <property type="match status" value="1"/>
</dbReference>
<dbReference type="SUPFAM" id="SSF48163">
    <property type="entry name" value="An anticodon-binding domain of class I aminoacyl-tRNA synthetases"/>
    <property type="match status" value="1"/>
</dbReference>
<name>A0AAV9X2B2_9PEZI</name>
<keyword evidence="6 11" id="KW-0067">ATP-binding</keyword>
<dbReference type="GO" id="GO:0000049">
    <property type="term" value="F:tRNA binding"/>
    <property type="evidence" value="ECO:0007669"/>
    <property type="project" value="InterPro"/>
</dbReference>
<keyword evidence="5 11" id="KW-0547">Nucleotide-binding</keyword>
<dbReference type="Pfam" id="PF19269">
    <property type="entry name" value="Anticodon_2"/>
    <property type="match status" value="1"/>
</dbReference>
<keyword evidence="8 11" id="KW-0030">Aminoacyl-tRNA synthetase</keyword>
<dbReference type="InterPro" id="IPR000924">
    <property type="entry name" value="Glu/Gln-tRNA-synth"/>
</dbReference>
<reference evidence="15 16" key="1">
    <citation type="submission" date="2019-10" db="EMBL/GenBank/DDBJ databases">
        <authorList>
            <person name="Palmer J.M."/>
        </authorList>
    </citation>
    <scope>NUCLEOTIDE SEQUENCE [LARGE SCALE GENOMIC DNA]</scope>
    <source>
        <strain evidence="15 16">TWF694</strain>
    </source>
</reference>
<dbReference type="HAMAP" id="MF_00022">
    <property type="entry name" value="Glu_tRNA_synth_type1"/>
    <property type="match status" value="1"/>
</dbReference>
<dbReference type="GO" id="GO:0004818">
    <property type="term" value="F:glutamate-tRNA ligase activity"/>
    <property type="evidence" value="ECO:0007669"/>
    <property type="project" value="UniProtKB-EC"/>
</dbReference>
<dbReference type="GO" id="GO:0006424">
    <property type="term" value="P:glutamyl-tRNA aminoacylation"/>
    <property type="evidence" value="ECO:0007669"/>
    <property type="project" value="InterPro"/>
</dbReference>
<evidence type="ECO:0000313" key="16">
    <source>
        <dbReference type="Proteomes" id="UP001365542"/>
    </source>
</evidence>
<dbReference type="GO" id="GO:0005739">
    <property type="term" value="C:mitochondrion"/>
    <property type="evidence" value="ECO:0007669"/>
    <property type="project" value="UniProtKB-SubCell"/>
</dbReference>
<dbReference type="InterPro" id="IPR014729">
    <property type="entry name" value="Rossmann-like_a/b/a_fold"/>
</dbReference>
<evidence type="ECO:0000256" key="6">
    <source>
        <dbReference type="ARBA" id="ARBA00022840"/>
    </source>
</evidence>
<feature type="domain" description="Aminoacyl-tRNA synthetase class I anticodon-binding" evidence="14">
    <location>
        <begin position="438"/>
        <end position="547"/>
    </location>
</feature>
<keyword evidence="4 11" id="KW-0436">Ligase</keyword>
<feature type="region of interest" description="Disordered" evidence="12">
    <location>
        <begin position="569"/>
        <end position="599"/>
    </location>
</feature>
<dbReference type="PRINTS" id="PR00987">
    <property type="entry name" value="TRNASYNTHGLU"/>
</dbReference>
<evidence type="ECO:0000256" key="9">
    <source>
        <dbReference type="ARBA" id="ARBA00030865"/>
    </source>
</evidence>
<dbReference type="PANTHER" id="PTHR43311:SF2">
    <property type="entry name" value="GLUTAMATE--TRNA LIGASE, MITOCHONDRIAL-RELATED"/>
    <property type="match status" value="1"/>
</dbReference>
<evidence type="ECO:0000256" key="3">
    <source>
        <dbReference type="ARBA" id="ARBA00012835"/>
    </source>
</evidence>
<evidence type="ECO:0000313" key="15">
    <source>
        <dbReference type="EMBL" id="KAK6533594.1"/>
    </source>
</evidence>